<dbReference type="PANTHER" id="PTHR25462">
    <property type="entry name" value="BONUS, ISOFORM C-RELATED"/>
    <property type="match status" value="1"/>
</dbReference>
<dbReference type="AlphaFoldDB" id="A0A7M7LWP6"/>
<dbReference type="GeneID" id="105447102"/>
<dbReference type="SUPFAM" id="SSF101898">
    <property type="entry name" value="NHL repeat"/>
    <property type="match status" value="1"/>
</dbReference>
<dbReference type="OMA" id="HWETASC"/>
<name>A0A7M7LWP6_STRPU</name>
<evidence type="ECO:0000313" key="3">
    <source>
        <dbReference type="Proteomes" id="UP000007110"/>
    </source>
</evidence>
<dbReference type="Proteomes" id="UP000007110">
    <property type="component" value="Unassembled WGS sequence"/>
</dbReference>
<keyword evidence="3" id="KW-1185">Reference proteome</keyword>
<protein>
    <recommendedName>
        <fullName evidence="4">B box-type domain-containing protein</fullName>
    </recommendedName>
</protein>
<evidence type="ECO:0008006" key="4">
    <source>
        <dbReference type="Google" id="ProtNLM"/>
    </source>
</evidence>
<reference evidence="2" key="2">
    <citation type="submission" date="2021-01" db="UniProtKB">
        <authorList>
            <consortium name="EnsemblMetazoa"/>
        </authorList>
    </citation>
    <scope>IDENTIFICATION</scope>
</reference>
<dbReference type="RefSeq" id="XP_011683065.2">
    <property type="nucleotide sequence ID" value="XM_011684763.2"/>
</dbReference>
<accession>A0A7M7LWP6</accession>
<dbReference type="InterPro" id="IPR047153">
    <property type="entry name" value="TRIM45/56/19-like"/>
</dbReference>
<proteinExistence type="predicted"/>
<dbReference type="EnsemblMetazoa" id="XM_011684763">
    <property type="protein sequence ID" value="XP_011683065"/>
    <property type="gene ID" value="LOC105447102"/>
</dbReference>
<organism evidence="2 3">
    <name type="scientific">Strongylocentrotus purpuratus</name>
    <name type="common">Purple sea urchin</name>
    <dbReference type="NCBI Taxonomy" id="7668"/>
    <lineage>
        <taxon>Eukaryota</taxon>
        <taxon>Metazoa</taxon>
        <taxon>Echinodermata</taxon>
        <taxon>Eleutherozoa</taxon>
        <taxon>Echinozoa</taxon>
        <taxon>Echinoidea</taxon>
        <taxon>Euechinoidea</taxon>
        <taxon>Echinacea</taxon>
        <taxon>Camarodonta</taxon>
        <taxon>Echinidea</taxon>
        <taxon>Strongylocentrotidae</taxon>
        <taxon>Strongylocentrotus</taxon>
    </lineage>
</organism>
<evidence type="ECO:0000313" key="2">
    <source>
        <dbReference type="EnsemblMetazoa" id="XP_011683065"/>
    </source>
</evidence>
<dbReference type="SUPFAM" id="SSF57845">
    <property type="entry name" value="B-box zinc-binding domain"/>
    <property type="match status" value="1"/>
</dbReference>
<evidence type="ECO:0000256" key="1">
    <source>
        <dbReference type="SAM" id="Coils"/>
    </source>
</evidence>
<feature type="coiled-coil region" evidence="1">
    <location>
        <begin position="157"/>
        <end position="191"/>
    </location>
</feature>
<keyword evidence="1" id="KW-0175">Coiled coil</keyword>
<dbReference type="PANTHER" id="PTHR25462:SF296">
    <property type="entry name" value="MEIOTIC P26, ISOFORM F"/>
    <property type="match status" value="1"/>
</dbReference>
<reference evidence="3" key="1">
    <citation type="submission" date="2015-02" db="EMBL/GenBank/DDBJ databases">
        <title>Genome sequencing for Strongylocentrotus purpuratus.</title>
        <authorList>
            <person name="Murali S."/>
            <person name="Liu Y."/>
            <person name="Vee V."/>
            <person name="English A."/>
            <person name="Wang M."/>
            <person name="Skinner E."/>
            <person name="Han Y."/>
            <person name="Muzny D.M."/>
            <person name="Worley K.C."/>
            <person name="Gibbs R.A."/>
        </authorList>
    </citation>
    <scope>NUCLEOTIDE SEQUENCE</scope>
</reference>
<dbReference type="Gene3D" id="3.30.160.60">
    <property type="entry name" value="Classic Zinc Finger"/>
    <property type="match status" value="1"/>
</dbReference>
<dbReference type="OrthoDB" id="10296705at2759"/>
<dbReference type="InParanoid" id="A0A7M7LWP6"/>
<sequence length="602" mass="68127">MAHFGDHQCEGNECDSKTDVSFCVKENQMLCETCAKEKRHSIISKDDGGESKWLCKEHDGRIKYFCHTHQEIACQSCATIKHQVPCELSDVNSLVREERERFSGFLPKLELSKEKVDQYRKTVDSHSAYAASLLRGIQKYVLESFAEETQKVEEEKWKMDETAKEEVEEKIKELQDQLQDQLQQNEKKATAKYLSIKVEADALLSKLKQSIEEVSVIPKRMREIARCRSQGISEFRERIEMMLQSNPLLLAQRHLATVIEDHVVVNLDCSVLEELDQIVERISFTREGGGRVGELIGTEGSWKLSGTIELGTDIRLPLLVGSANDKEVVVSDIMNRTLHVINLKTKHVTPVMQSSNLGCVSDCTTLDDSTLVCGNFSNGSVCFFNKFWRHRREVRLQDHPTTSGEPVYLDIDPDGRILAILYGQPLIFVVNESEGIVRTITLAHCKTILDIHSLASGDILVQSGINRFTIFDVKFEEKKVLQRAHWETASCTVDKKTNLLYFTFKEFGKESYAIDILSPEGEVFSERCVEFPASHVTDTTPRCQCLSNGKLVLCNGGQLFLFKKILGVKDIRVLDRLSAGSPVPVRFITLDDTESITTDMFV</sequence>
<dbReference type="KEGG" id="spu:105447102"/>